<feature type="signal peptide" evidence="1">
    <location>
        <begin position="1"/>
        <end position="15"/>
    </location>
</feature>
<name>A0A3M7SMX2_BRAPC</name>
<proteinExistence type="predicted"/>
<organism evidence="2 3">
    <name type="scientific">Brachionus plicatilis</name>
    <name type="common">Marine rotifer</name>
    <name type="synonym">Brachionus muelleri</name>
    <dbReference type="NCBI Taxonomy" id="10195"/>
    <lineage>
        <taxon>Eukaryota</taxon>
        <taxon>Metazoa</taxon>
        <taxon>Spiralia</taxon>
        <taxon>Gnathifera</taxon>
        <taxon>Rotifera</taxon>
        <taxon>Eurotatoria</taxon>
        <taxon>Monogononta</taxon>
        <taxon>Pseudotrocha</taxon>
        <taxon>Ploima</taxon>
        <taxon>Brachionidae</taxon>
        <taxon>Brachionus</taxon>
    </lineage>
</organism>
<protein>
    <submittedName>
        <fullName evidence="2">Uncharacterized protein</fullName>
    </submittedName>
</protein>
<dbReference type="Proteomes" id="UP000276133">
    <property type="component" value="Unassembled WGS sequence"/>
</dbReference>
<sequence length="126" mass="14357">MVVIFSLFGILIGEGVYVNYVEQEIAYNKCLPYKDLNFCSKSPSFLRAILVTFSDIASKKYYFMDLVNAEKSAMGLTFVLGLETSKKVPQYGSYLSFRNIGMIRLFWPFKERPARVLILIAGLILC</sequence>
<evidence type="ECO:0000256" key="1">
    <source>
        <dbReference type="SAM" id="SignalP"/>
    </source>
</evidence>
<keyword evidence="1" id="KW-0732">Signal</keyword>
<evidence type="ECO:0000313" key="2">
    <source>
        <dbReference type="EMBL" id="RNA37035.1"/>
    </source>
</evidence>
<reference evidence="2 3" key="1">
    <citation type="journal article" date="2018" name="Sci. Rep.">
        <title>Genomic signatures of local adaptation to the degree of environmental predictability in rotifers.</title>
        <authorList>
            <person name="Franch-Gras L."/>
            <person name="Hahn C."/>
            <person name="Garcia-Roger E.M."/>
            <person name="Carmona M.J."/>
            <person name="Serra M."/>
            <person name="Gomez A."/>
        </authorList>
    </citation>
    <scope>NUCLEOTIDE SEQUENCE [LARGE SCALE GENOMIC DNA]</scope>
    <source>
        <strain evidence="2">HYR1</strain>
    </source>
</reference>
<feature type="chain" id="PRO_5018199928" evidence="1">
    <location>
        <begin position="16"/>
        <end position="126"/>
    </location>
</feature>
<dbReference type="EMBL" id="REGN01001103">
    <property type="protein sequence ID" value="RNA37035.1"/>
    <property type="molecule type" value="Genomic_DNA"/>
</dbReference>
<evidence type="ECO:0000313" key="3">
    <source>
        <dbReference type="Proteomes" id="UP000276133"/>
    </source>
</evidence>
<keyword evidence="3" id="KW-1185">Reference proteome</keyword>
<dbReference type="AlphaFoldDB" id="A0A3M7SMX2"/>
<accession>A0A3M7SMX2</accession>
<comment type="caution">
    <text evidence="2">The sequence shown here is derived from an EMBL/GenBank/DDBJ whole genome shotgun (WGS) entry which is preliminary data.</text>
</comment>
<gene>
    <name evidence="2" type="ORF">BpHYR1_017463</name>
</gene>